<feature type="transmembrane region" description="Helical" evidence="9">
    <location>
        <begin position="307"/>
        <end position="327"/>
    </location>
</feature>
<dbReference type="PANTHER" id="PTHR24238">
    <property type="entry name" value="G-PROTEIN COUPLED RECEPTOR"/>
    <property type="match status" value="1"/>
</dbReference>
<keyword evidence="7" id="KW-0807">Transducer</keyword>
<dbReference type="InterPro" id="IPR017452">
    <property type="entry name" value="GPCR_Rhodpsn_7TM"/>
</dbReference>
<dbReference type="OMA" id="NERFWIE"/>
<evidence type="ECO:0000259" key="10">
    <source>
        <dbReference type="PROSITE" id="PS50262"/>
    </source>
</evidence>
<feature type="transmembrane region" description="Helical" evidence="9">
    <location>
        <begin position="114"/>
        <end position="133"/>
    </location>
</feature>
<dbReference type="CDD" id="cd00637">
    <property type="entry name" value="7tm_classA_rhodopsin-like"/>
    <property type="match status" value="1"/>
</dbReference>
<dbReference type="AlphaFoldDB" id="R7U665"/>
<dbReference type="OrthoDB" id="5969463at2759"/>
<dbReference type="Gene3D" id="1.20.1070.10">
    <property type="entry name" value="Rhodopsin 7-helix transmembrane proteins"/>
    <property type="match status" value="2"/>
</dbReference>
<protein>
    <recommendedName>
        <fullName evidence="10">G-protein coupled receptors family 1 profile domain-containing protein</fullName>
    </recommendedName>
</protein>
<feature type="compositionally biased region" description="Polar residues" evidence="8">
    <location>
        <begin position="270"/>
        <end position="288"/>
    </location>
</feature>
<dbReference type="GO" id="GO:0004930">
    <property type="term" value="F:G protein-coupled receptor activity"/>
    <property type="evidence" value="ECO:0007669"/>
    <property type="project" value="UniProtKB-KW"/>
</dbReference>
<dbReference type="EMBL" id="KB307685">
    <property type="protein sequence ID" value="ELT98650.1"/>
    <property type="molecule type" value="Genomic_DNA"/>
</dbReference>
<evidence type="ECO:0000256" key="7">
    <source>
        <dbReference type="ARBA" id="ARBA00023224"/>
    </source>
</evidence>
<dbReference type="InterPro" id="IPR000276">
    <property type="entry name" value="GPCR_Rhodpsn"/>
</dbReference>
<evidence type="ECO:0000313" key="12">
    <source>
        <dbReference type="EnsemblMetazoa" id="CapteP196545"/>
    </source>
</evidence>
<comment type="subcellular location">
    <subcellularLocation>
        <location evidence="1">Membrane</location>
        <topology evidence="1">Multi-pass membrane protein</topology>
    </subcellularLocation>
</comment>
<reference evidence="13" key="1">
    <citation type="submission" date="2012-12" db="EMBL/GenBank/DDBJ databases">
        <authorList>
            <person name="Hellsten U."/>
            <person name="Grimwood J."/>
            <person name="Chapman J.A."/>
            <person name="Shapiro H."/>
            <person name="Aerts A."/>
            <person name="Otillar R.P."/>
            <person name="Terry A.Y."/>
            <person name="Boore J.L."/>
            <person name="Simakov O."/>
            <person name="Marletaz F."/>
            <person name="Cho S.-J."/>
            <person name="Edsinger-Gonzales E."/>
            <person name="Havlak P."/>
            <person name="Kuo D.-H."/>
            <person name="Larsson T."/>
            <person name="Lv J."/>
            <person name="Arendt D."/>
            <person name="Savage R."/>
            <person name="Osoegawa K."/>
            <person name="de Jong P."/>
            <person name="Lindberg D.R."/>
            <person name="Seaver E.C."/>
            <person name="Weisblat D.A."/>
            <person name="Putnam N.H."/>
            <person name="Grigoriev I.V."/>
            <person name="Rokhsar D.S."/>
        </authorList>
    </citation>
    <scope>NUCLEOTIDE SEQUENCE</scope>
    <source>
        <strain evidence="13">I ESC-2004</strain>
    </source>
</reference>
<name>R7U665_CAPTE</name>
<evidence type="ECO:0000256" key="8">
    <source>
        <dbReference type="SAM" id="MobiDB-lite"/>
    </source>
</evidence>
<feature type="transmembrane region" description="Helical" evidence="9">
    <location>
        <begin position="40"/>
        <end position="62"/>
    </location>
</feature>
<dbReference type="HOGENOM" id="CLU_740208_0_0_1"/>
<keyword evidence="2 9" id="KW-0812">Transmembrane</keyword>
<dbReference type="SUPFAM" id="SSF81321">
    <property type="entry name" value="Family A G protein-coupled receptor-like"/>
    <property type="match status" value="2"/>
</dbReference>
<dbReference type="Pfam" id="PF00001">
    <property type="entry name" value="7tm_1"/>
    <property type="match status" value="1"/>
</dbReference>
<keyword evidence="13" id="KW-1185">Reference proteome</keyword>
<reference evidence="11 13" key="2">
    <citation type="journal article" date="2013" name="Nature">
        <title>Insights into bilaterian evolution from three spiralian genomes.</title>
        <authorList>
            <person name="Simakov O."/>
            <person name="Marletaz F."/>
            <person name="Cho S.J."/>
            <person name="Edsinger-Gonzales E."/>
            <person name="Havlak P."/>
            <person name="Hellsten U."/>
            <person name="Kuo D.H."/>
            <person name="Larsson T."/>
            <person name="Lv J."/>
            <person name="Arendt D."/>
            <person name="Savage R."/>
            <person name="Osoegawa K."/>
            <person name="de Jong P."/>
            <person name="Grimwood J."/>
            <person name="Chapman J.A."/>
            <person name="Shapiro H."/>
            <person name="Aerts A."/>
            <person name="Otillar R.P."/>
            <person name="Terry A.Y."/>
            <person name="Boore J.L."/>
            <person name="Grigoriev I.V."/>
            <person name="Lindberg D.R."/>
            <person name="Seaver E.C."/>
            <person name="Weisblat D.A."/>
            <person name="Putnam N.H."/>
            <person name="Rokhsar D.S."/>
        </authorList>
    </citation>
    <scope>NUCLEOTIDE SEQUENCE</scope>
    <source>
        <strain evidence="11 13">I ESC-2004</strain>
    </source>
</reference>
<feature type="transmembrane region" description="Helical" evidence="9">
    <location>
        <begin position="74"/>
        <end position="94"/>
    </location>
</feature>
<evidence type="ECO:0000256" key="5">
    <source>
        <dbReference type="ARBA" id="ARBA00023136"/>
    </source>
</evidence>
<dbReference type="STRING" id="283909.R7U665"/>
<evidence type="ECO:0000313" key="11">
    <source>
        <dbReference type="EMBL" id="ELT98650.1"/>
    </source>
</evidence>
<evidence type="ECO:0000256" key="2">
    <source>
        <dbReference type="ARBA" id="ARBA00022692"/>
    </source>
</evidence>
<accession>R7U665</accession>
<keyword evidence="4" id="KW-0297">G-protein coupled receptor</keyword>
<evidence type="ECO:0000256" key="3">
    <source>
        <dbReference type="ARBA" id="ARBA00022989"/>
    </source>
</evidence>
<organism evidence="11">
    <name type="scientific">Capitella teleta</name>
    <name type="common">Polychaete worm</name>
    <dbReference type="NCBI Taxonomy" id="283909"/>
    <lineage>
        <taxon>Eukaryota</taxon>
        <taxon>Metazoa</taxon>
        <taxon>Spiralia</taxon>
        <taxon>Lophotrochozoa</taxon>
        <taxon>Annelida</taxon>
        <taxon>Polychaeta</taxon>
        <taxon>Sedentaria</taxon>
        <taxon>Scolecida</taxon>
        <taxon>Capitellidae</taxon>
        <taxon>Capitella</taxon>
    </lineage>
</organism>
<dbReference type="PROSITE" id="PS50262">
    <property type="entry name" value="G_PROTEIN_RECEP_F1_2"/>
    <property type="match status" value="1"/>
</dbReference>
<feature type="compositionally biased region" description="Polar residues" evidence="8">
    <location>
        <begin position="210"/>
        <end position="229"/>
    </location>
</feature>
<dbReference type="GO" id="GO:0016020">
    <property type="term" value="C:membrane"/>
    <property type="evidence" value="ECO:0007669"/>
    <property type="project" value="UniProtKB-SubCell"/>
</dbReference>
<evidence type="ECO:0000313" key="13">
    <source>
        <dbReference type="Proteomes" id="UP000014760"/>
    </source>
</evidence>
<evidence type="ECO:0000256" key="9">
    <source>
        <dbReference type="SAM" id="Phobius"/>
    </source>
</evidence>
<sequence>MDDHSTSVPFTDEAIPTVDPLILQMLENAYMPPWTKPLCVVSSVLGFGIGIIGNSLVIVFFYQKRKKIASNFFIFLLAVVDLFVCVVLIPFTPVFVYSTHLVVFSEWFVVVQHIWGYIFIMSILFSLFLFDAIAIDRYRAICKALKQQMNFQMAVRLVLLGTFACSSATIWAYYNKEGNNNPVSNRMPRLHSKKHKNDRVQPDFAHQTKSDQLNPNIASSHASTSSKQQGPAPPSPAHAASKNIDVDPRATEPNPAMMLSAAHEEVTHATRPTPTQPTSQGLQISNESSPRMANTVFTRKNPALRTIRMLFVMTFIFFASYAPVLIITMCTNKPTHLIYTYIINHVANPFVQFGMNQSFRTYAKSALSKFILRK</sequence>
<evidence type="ECO:0000256" key="6">
    <source>
        <dbReference type="ARBA" id="ARBA00023170"/>
    </source>
</evidence>
<keyword evidence="6" id="KW-0675">Receptor</keyword>
<dbReference type="Proteomes" id="UP000014760">
    <property type="component" value="Unassembled WGS sequence"/>
</dbReference>
<dbReference type="EnsemblMetazoa" id="CapteT196545">
    <property type="protein sequence ID" value="CapteP196545"/>
    <property type="gene ID" value="CapteG196545"/>
</dbReference>
<feature type="transmembrane region" description="Helical" evidence="9">
    <location>
        <begin position="154"/>
        <end position="174"/>
    </location>
</feature>
<dbReference type="PRINTS" id="PR00237">
    <property type="entry name" value="GPCRRHODOPSN"/>
</dbReference>
<feature type="region of interest" description="Disordered" evidence="8">
    <location>
        <begin position="206"/>
        <end position="253"/>
    </location>
</feature>
<evidence type="ECO:0000256" key="4">
    <source>
        <dbReference type="ARBA" id="ARBA00023040"/>
    </source>
</evidence>
<feature type="domain" description="G-protein coupled receptors family 1 profile" evidence="10">
    <location>
        <begin position="53"/>
        <end position="160"/>
    </location>
</feature>
<evidence type="ECO:0000256" key="1">
    <source>
        <dbReference type="ARBA" id="ARBA00004141"/>
    </source>
</evidence>
<reference evidence="12" key="3">
    <citation type="submission" date="2015-06" db="UniProtKB">
        <authorList>
            <consortium name="EnsemblMetazoa"/>
        </authorList>
    </citation>
    <scope>IDENTIFICATION</scope>
</reference>
<gene>
    <name evidence="11" type="ORF">CAPTEDRAFT_196545</name>
</gene>
<dbReference type="EMBL" id="AMQN01010394">
    <property type="status" value="NOT_ANNOTATED_CDS"/>
    <property type="molecule type" value="Genomic_DNA"/>
</dbReference>
<proteinExistence type="predicted"/>
<keyword evidence="3 9" id="KW-1133">Transmembrane helix</keyword>
<feature type="region of interest" description="Disordered" evidence="8">
    <location>
        <begin position="265"/>
        <end position="288"/>
    </location>
</feature>
<keyword evidence="5 9" id="KW-0472">Membrane</keyword>